<dbReference type="PANTHER" id="PTHR40866">
    <property type="entry name" value="BED-TYPE DOMAIN-CONTAINING PROTEIN"/>
    <property type="match status" value="1"/>
</dbReference>
<accession>A0A329RSJ4</accession>
<dbReference type="VEuPathDB" id="FungiDB:PC110_g15969"/>
<protein>
    <submittedName>
        <fullName evidence="3">Uncharacterized protein</fullName>
    </submittedName>
</protein>
<dbReference type="PANTHER" id="PTHR40866:SF1">
    <property type="entry name" value="BED-TYPE DOMAIN-CONTAINING PROTEIN"/>
    <property type="match status" value="1"/>
</dbReference>
<gene>
    <name evidence="3" type="ORF">PC110_g15969</name>
    <name evidence="1" type="ORF">PC113_g19854</name>
    <name evidence="2" type="ORF">PC118_g14713</name>
</gene>
<evidence type="ECO:0000313" key="1">
    <source>
        <dbReference type="EMBL" id="KAG2837330.1"/>
    </source>
</evidence>
<name>A0A329RSJ4_9STRA</name>
<evidence type="ECO:0000313" key="2">
    <source>
        <dbReference type="EMBL" id="KAG2974140.1"/>
    </source>
</evidence>
<dbReference type="EMBL" id="RCMG01001067">
    <property type="protein sequence ID" value="KAG2837330.1"/>
    <property type="molecule type" value="Genomic_DNA"/>
</dbReference>
<keyword evidence="4" id="KW-1185">Reference proteome</keyword>
<dbReference type="Proteomes" id="UP000697107">
    <property type="component" value="Unassembled WGS sequence"/>
</dbReference>
<reference evidence="1" key="2">
    <citation type="submission" date="2018-10" db="EMBL/GenBank/DDBJ databases">
        <title>Effector identification in a new, highly contiguous assembly of the strawberry crown rot pathogen Phytophthora cactorum.</title>
        <authorList>
            <person name="Armitage A.D."/>
            <person name="Nellist C.F."/>
            <person name="Bates H."/>
            <person name="Vickerstaff R.J."/>
            <person name="Harrison R.J."/>
        </authorList>
    </citation>
    <scope>NUCLEOTIDE SEQUENCE</scope>
    <source>
        <strain evidence="1">15-7</strain>
        <strain evidence="2">P415</strain>
    </source>
</reference>
<dbReference type="EMBL" id="RCML01000546">
    <property type="protein sequence ID" value="KAG2974140.1"/>
    <property type="molecule type" value="Genomic_DNA"/>
</dbReference>
<dbReference type="Proteomes" id="UP000251314">
    <property type="component" value="Unassembled WGS sequence"/>
</dbReference>
<organism evidence="3 4">
    <name type="scientific">Phytophthora cactorum</name>
    <dbReference type="NCBI Taxonomy" id="29920"/>
    <lineage>
        <taxon>Eukaryota</taxon>
        <taxon>Sar</taxon>
        <taxon>Stramenopiles</taxon>
        <taxon>Oomycota</taxon>
        <taxon>Peronosporomycetes</taxon>
        <taxon>Peronosporales</taxon>
        <taxon>Peronosporaceae</taxon>
        <taxon>Phytophthora</taxon>
    </lineage>
</organism>
<proteinExistence type="predicted"/>
<reference evidence="3 4" key="1">
    <citation type="submission" date="2018-01" db="EMBL/GenBank/DDBJ databases">
        <title>Draft genome of the strawberry crown rot pathogen Phytophthora cactorum.</title>
        <authorList>
            <person name="Armitage A.D."/>
            <person name="Lysoe E."/>
            <person name="Nellist C.F."/>
            <person name="Harrison R.J."/>
            <person name="Brurberg M.B."/>
        </authorList>
    </citation>
    <scope>NUCLEOTIDE SEQUENCE [LARGE SCALE GENOMIC DNA]</scope>
    <source>
        <strain evidence="3 4">10300</strain>
    </source>
</reference>
<dbReference type="EMBL" id="MJFZ01000548">
    <property type="protein sequence ID" value="RAW27643.1"/>
    <property type="molecule type" value="Genomic_DNA"/>
</dbReference>
<dbReference type="OrthoDB" id="91193at2759"/>
<evidence type="ECO:0000313" key="4">
    <source>
        <dbReference type="Proteomes" id="UP000251314"/>
    </source>
</evidence>
<dbReference type="AlphaFoldDB" id="A0A329RSJ4"/>
<evidence type="ECO:0000313" key="3">
    <source>
        <dbReference type="EMBL" id="RAW27643.1"/>
    </source>
</evidence>
<comment type="caution">
    <text evidence="3">The sequence shown here is derived from an EMBL/GenBank/DDBJ whole genome shotgun (WGS) entry which is preliminary data.</text>
</comment>
<dbReference type="Proteomes" id="UP000735874">
    <property type="component" value="Unassembled WGS sequence"/>
</dbReference>
<sequence length="106" mass="11792">MEKEPSLGSYLAPRAPIVKFPIFERACVQVQNGETRHMTPAAIAALAPFASQGTSTSQSLTSSISAKKLSFAEQALKKRRMQDQQQPRYELVHYIPPTSNVAEHFF</sequence>